<keyword evidence="7 29" id="KW-0862">Zinc</keyword>
<comment type="subcellular location">
    <subcellularLocation>
        <location evidence="2">Cytoplasm</location>
    </subcellularLocation>
</comment>
<evidence type="ECO:0000256" key="2">
    <source>
        <dbReference type="ARBA" id="ARBA00004496"/>
    </source>
</evidence>
<evidence type="ECO:0000256" key="8">
    <source>
        <dbReference type="ARBA" id="ARBA00023002"/>
    </source>
</evidence>
<dbReference type="EC" id="1.1.1.1" evidence="4"/>
<evidence type="ECO:0000256" key="17">
    <source>
        <dbReference type="ARBA" id="ARBA00051706"/>
    </source>
</evidence>
<dbReference type="GO" id="GO:0005829">
    <property type="term" value="C:cytosol"/>
    <property type="evidence" value="ECO:0007669"/>
    <property type="project" value="Ensembl"/>
</dbReference>
<dbReference type="Pfam" id="PF08240">
    <property type="entry name" value="ADH_N"/>
    <property type="match status" value="1"/>
</dbReference>
<proteinExistence type="inferred from homology"/>
<evidence type="ECO:0000256" key="19">
    <source>
        <dbReference type="ARBA" id="ARBA00052272"/>
    </source>
</evidence>
<dbReference type="InterPro" id="IPR013149">
    <property type="entry name" value="ADH-like_C"/>
</dbReference>
<feature type="domain" description="Alcohol dehydrogenase-like N-terminal" evidence="31">
    <location>
        <begin position="48"/>
        <end position="114"/>
    </location>
</feature>
<dbReference type="GO" id="GO:0006068">
    <property type="term" value="P:ethanol catabolic process"/>
    <property type="evidence" value="ECO:0007669"/>
    <property type="project" value="Ensembl"/>
</dbReference>
<evidence type="ECO:0000256" key="6">
    <source>
        <dbReference type="ARBA" id="ARBA00022723"/>
    </source>
</evidence>
<comment type="catalytic activity">
    <reaction evidence="15">
        <text>10-hydroxydecanoate + NAD(+) = 10-oxodecanoate + NADH + H(+)</text>
        <dbReference type="Rhea" id="RHEA:20880"/>
        <dbReference type="ChEBI" id="CHEBI:11305"/>
        <dbReference type="ChEBI" id="CHEBI:15378"/>
        <dbReference type="ChEBI" id="CHEBI:57540"/>
        <dbReference type="ChEBI" id="CHEBI:57945"/>
        <dbReference type="ChEBI" id="CHEBI:58022"/>
        <dbReference type="EC" id="1.1.1.66"/>
    </reaction>
    <physiologicalReaction direction="left-to-right" evidence="15">
        <dbReference type="Rhea" id="RHEA:20881"/>
    </physiologicalReaction>
</comment>
<protein>
    <recommendedName>
        <fullName evidence="25">All-trans-retinol dehydrogenase [NAD(+)] ADH7</fullName>
        <ecNumber evidence="4">1.1.1.1</ecNumber>
        <ecNumber evidence="23">1.1.1.105</ecNumber>
        <ecNumber evidence="24">1.1.1.66</ecNumber>
    </recommendedName>
    <alternativeName>
        <fullName evidence="28">Alcohol dehydrogenase class 4 mu/sigma chain</fullName>
    </alternativeName>
    <alternativeName>
        <fullName evidence="27">Alcohol dehydrogenase class IV mu/sigma chain</fullName>
    </alternativeName>
    <alternativeName>
        <fullName evidence="26">Omega-hydroxydecanoate dehydrogenase ADH7</fullName>
    </alternativeName>
</protein>
<comment type="catalytic activity">
    <reaction evidence="17">
        <text>(E)-hex-2-en-1-ol + NAD(+) = (E)-hex-2-enal + NADH + H(+)</text>
        <dbReference type="Rhea" id="RHEA:60988"/>
        <dbReference type="ChEBI" id="CHEBI:15378"/>
        <dbReference type="ChEBI" id="CHEBI:28913"/>
        <dbReference type="ChEBI" id="CHEBI:57540"/>
        <dbReference type="ChEBI" id="CHEBI:57945"/>
        <dbReference type="ChEBI" id="CHEBI:141205"/>
    </reaction>
    <physiologicalReaction direction="left-to-right" evidence="17">
        <dbReference type="Rhea" id="RHEA:60989"/>
    </physiologicalReaction>
    <physiologicalReaction direction="right-to-left" evidence="17">
        <dbReference type="Rhea" id="RHEA:60990"/>
    </physiologicalReaction>
</comment>
<dbReference type="Ensembl" id="ENSBIXT00005048706.1">
    <property type="protein sequence ID" value="ENSBIXP00005017376.1"/>
    <property type="gene ID" value="ENSBIXG00005005993.1"/>
</dbReference>
<dbReference type="Pfam" id="PF00107">
    <property type="entry name" value="ADH_zinc_N"/>
    <property type="match status" value="1"/>
</dbReference>
<evidence type="ECO:0000256" key="25">
    <source>
        <dbReference type="ARBA" id="ARBA00067656"/>
    </source>
</evidence>
<evidence type="ECO:0000259" key="30">
    <source>
        <dbReference type="Pfam" id="PF00107"/>
    </source>
</evidence>
<evidence type="ECO:0000313" key="33">
    <source>
        <dbReference type="Proteomes" id="UP000429181"/>
    </source>
</evidence>
<dbReference type="Gene3D" id="3.40.50.720">
    <property type="entry name" value="NAD(P)-binding Rossmann-like Domain"/>
    <property type="match status" value="1"/>
</dbReference>
<evidence type="ECO:0000256" key="27">
    <source>
        <dbReference type="ARBA" id="ARBA00079816"/>
    </source>
</evidence>
<dbReference type="EC" id="1.1.1.66" evidence="24"/>
<evidence type="ECO:0000256" key="5">
    <source>
        <dbReference type="ARBA" id="ARBA00022490"/>
    </source>
</evidence>
<accession>A0A4W2GF67</accession>
<dbReference type="GO" id="GO:0042572">
    <property type="term" value="P:retinol metabolic process"/>
    <property type="evidence" value="ECO:0007669"/>
    <property type="project" value="Ensembl"/>
</dbReference>
<evidence type="ECO:0000256" key="10">
    <source>
        <dbReference type="ARBA" id="ARBA00050391"/>
    </source>
</evidence>
<evidence type="ECO:0000256" key="15">
    <source>
        <dbReference type="ARBA" id="ARBA00051238"/>
    </source>
</evidence>
<comment type="subunit">
    <text evidence="3">Homodimer.</text>
</comment>
<evidence type="ECO:0000256" key="13">
    <source>
        <dbReference type="ARBA" id="ARBA00050959"/>
    </source>
</evidence>
<evidence type="ECO:0000256" key="16">
    <source>
        <dbReference type="ARBA" id="ARBA00051508"/>
    </source>
</evidence>
<evidence type="ECO:0000256" key="9">
    <source>
        <dbReference type="ARBA" id="ARBA00023027"/>
    </source>
</evidence>
<comment type="catalytic activity">
    <reaction evidence="14">
        <text>16-hydroxyhexadecanoate + NAD(+) = 16-oxohexadecanoate + NADH + H(+)</text>
        <dbReference type="Rhea" id="RHEA:60984"/>
        <dbReference type="ChEBI" id="CHEBI:15378"/>
        <dbReference type="ChEBI" id="CHEBI:55329"/>
        <dbReference type="ChEBI" id="CHEBI:57540"/>
        <dbReference type="ChEBI" id="CHEBI:57945"/>
        <dbReference type="ChEBI" id="CHEBI:144068"/>
    </reaction>
    <physiologicalReaction direction="left-to-right" evidence="14">
        <dbReference type="Rhea" id="RHEA:60985"/>
    </physiologicalReaction>
</comment>
<feature type="domain" description="Alcohol dehydrogenase-like C-terminal" evidence="30">
    <location>
        <begin position="192"/>
        <end position="265"/>
    </location>
</feature>
<evidence type="ECO:0000256" key="18">
    <source>
        <dbReference type="ARBA" id="ARBA00051720"/>
    </source>
</evidence>
<dbReference type="PANTHER" id="PTHR43880:SF2">
    <property type="entry name" value="ALL-TRANS-RETINOL DEHYDROGENASE [NAD(+)] ADH7"/>
    <property type="match status" value="1"/>
</dbReference>
<organism evidence="32 33">
    <name type="scientific">Bos indicus x Bos taurus</name>
    <name type="common">Hybrid cattle</name>
    <dbReference type="NCBI Taxonomy" id="30522"/>
    <lineage>
        <taxon>Eukaryota</taxon>
        <taxon>Metazoa</taxon>
        <taxon>Chordata</taxon>
        <taxon>Craniata</taxon>
        <taxon>Vertebrata</taxon>
        <taxon>Euteleostomi</taxon>
        <taxon>Mammalia</taxon>
        <taxon>Eutheria</taxon>
        <taxon>Laurasiatheria</taxon>
        <taxon>Artiodactyla</taxon>
        <taxon>Ruminantia</taxon>
        <taxon>Pecora</taxon>
        <taxon>Bovidae</taxon>
        <taxon>Bovinae</taxon>
        <taxon>Bos</taxon>
    </lineage>
</organism>
<dbReference type="FunFam" id="3.40.50.720:FF:001857">
    <property type="entry name" value="Alcohol dehydrogenase class 4 mu/sigma chain"/>
    <property type="match status" value="1"/>
</dbReference>
<dbReference type="SUPFAM" id="SSF51735">
    <property type="entry name" value="NAD(P)-binding Rossmann-fold domains"/>
    <property type="match status" value="1"/>
</dbReference>
<dbReference type="AlphaFoldDB" id="A0A4W2GF67"/>
<dbReference type="SUPFAM" id="SSF50129">
    <property type="entry name" value="GroES-like"/>
    <property type="match status" value="2"/>
</dbReference>
<keyword evidence="8" id="KW-0560">Oxidoreductase</keyword>
<name>A0A4W2GF67_BOBOX</name>
<dbReference type="EC" id="1.1.1.105" evidence="23"/>
<comment type="catalytic activity">
    <reaction evidence="16">
        <text>12-hydroxydodecanoate + NAD(+) = 12-oxododecanoate + NADH + H(+)</text>
        <dbReference type="Rhea" id="RHEA:60980"/>
        <dbReference type="ChEBI" id="CHEBI:15378"/>
        <dbReference type="ChEBI" id="CHEBI:36204"/>
        <dbReference type="ChEBI" id="CHEBI:57540"/>
        <dbReference type="ChEBI" id="CHEBI:57945"/>
        <dbReference type="ChEBI" id="CHEBI:144067"/>
    </reaction>
    <physiologicalReaction direction="left-to-right" evidence="16">
        <dbReference type="Rhea" id="RHEA:60981"/>
    </physiologicalReaction>
</comment>
<keyword evidence="5" id="KW-0963">Cytoplasm</keyword>
<evidence type="ECO:0000256" key="22">
    <source>
        <dbReference type="ARBA" id="ARBA00060764"/>
    </source>
</evidence>
<comment type="catalytic activity">
    <reaction evidence="19">
        <text>all-trans-4-oxoretinol + NAD(+) = all-trans-4-oxoretinal + NADH + H(+)</text>
        <dbReference type="Rhea" id="RHEA:60632"/>
        <dbReference type="ChEBI" id="CHEBI:15378"/>
        <dbReference type="ChEBI" id="CHEBI:44597"/>
        <dbReference type="ChEBI" id="CHEBI:57540"/>
        <dbReference type="ChEBI" id="CHEBI:57945"/>
        <dbReference type="ChEBI" id="CHEBI:139347"/>
    </reaction>
    <physiologicalReaction direction="right-to-left" evidence="19">
        <dbReference type="Rhea" id="RHEA:60634"/>
    </physiologicalReaction>
</comment>
<evidence type="ECO:0000256" key="28">
    <source>
        <dbReference type="ARBA" id="ARBA00080157"/>
    </source>
</evidence>
<comment type="catalytic activity">
    <reaction evidence="20">
        <text>9-cis-retinol + NAD(+) = 9-cis-retinal + NADH + H(+)</text>
        <dbReference type="Rhea" id="RHEA:42052"/>
        <dbReference type="ChEBI" id="CHEBI:15378"/>
        <dbReference type="ChEBI" id="CHEBI:57540"/>
        <dbReference type="ChEBI" id="CHEBI:57945"/>
        <dbReference type="ChEBI" id="CHEBI:78272"/>
        <dbReference type="ChEBI" id="CHEBI:78273"/>
    </reaction>
    <physiologicalReaction direction="left-to-right" evidence="20">
        <dbReference type="Rhea" id="RHEA:42053"/>
    </physiologicalReaction>
</comment>
<comment type="catalytic activity">
    <reaction evidence="18">
        <text>all-trans-3,4-didehydroretinol + NAD(+) = all-trans-3,4-didehydroretinal + NADH + H(+)</text>
        <dbReference type="Rhea" id="RHEA:55940"/>
        <dbReference type="ChEBI" id="CHEBI:15378"/>
        <dbReference type="ChEBI" id="CHEBI:28537"/>
        <dbReference type="ChEBI" id="CHEBI:57540"/>
        <dbReference type="ChEBI" id="CHEBI:57945"/>
        <dbReference type="ChEBI" id="CHEBI:132246"/>
    </reaction>
    <physiologicalReaction direction="left-to-right" evidence="18">
        <dbReference type="Rhea" id="RHEA:55941"/>
    </physiologicalReaction>
</comment>
<evidence type="ECO:0000313" key="32">
    <source>
        <dbReference type="Ensembl" id="ENSBIXP00005017376.1"/>
    </source>
</evidence>
<gene>
    <name evidence="32" type="primary">ADH7</name>
</gene>
<comment type="catalytic activity">
    <reaction evidence="10">
        <text>hexan-1-ol + NAD(+) = hexanal + NADH + H(+)</text>
        <dbReference type="Rhea" id="RHEA:60972"/>
        <dbReference type="ChEBI" id="CHEBI:15378"/>
        <dbReference type="ChEBI" id="CHEBI:57540"/>
        <dbReference type="ChEBI" id="CHEBI:57945"/>
        <dbReference type="ChEBI" id="CHEBI:87393"/>
        <dbReference type="ChEBI" id="CHEBI:88528"/>
    </reaction>
    <physiologicalReaction direction="left-to-right" evidence="10">
        <dbReference type="Rhea" id="RHEA:60973"/>
    </physiologicalReaction>
    <physiologicalReaction direction="right-to-left" evidence="10">
        <dbReference type="Rhea" id="RHEA:60974"/>
    </physiologicalReaction>
</comment>
<dbReference type="PANTHER" id="PTHR43880">
    <property type="entry name" value="ALCOHOL DEHYDROGENASE"/>
    <property type="match status" value="1"/>
</dbReference>
<dbReference type="PROSITE" id="PS00059">
    <property type="entry name" value="ADH_ZINC"/>
    <property type="match status" value="1"/>
</dbReference>
<reference evidence="32 33" key="1">
    <citation type="submission" date="2018-11" db="EMBL/GenBank/DDBJ databases">
        <title>Haplotype-resolved cattle genomes.</title>
        <authorList>
            <person name="Low W.Y."/>
            <person name="Tearle R."/>
            <person name="Bickhart D.M."/>
            <person name="Rosen B.D."/>
            <person name="Koren S."/>
            <person name="Rhie A."/>
            <person name="Hiendleder S."/>
            <person name="Phillippy A.M."/>
            <person name="Smith T.P.L."/>
            <person name="Williams J.L."/>
        </authorList>
    </citation>
    <scope>NUCLEOTIDE SEQUENCE [LARGE SCALE GENOMIC DNA]</scope>
</reference>
<keyword evidence="6 29" id="KW-0479">Metal-binding</keyword>
<evidence type="ECO:0000256" key="14">
    <source>
        <dbReference type="ARBA" id="ARBA00051211"/>
    </source>
</evidence>
<dbReference type="GO" id="GO:0005886">
    <property type="term" value="C:plasma membrane"/>
    <property type="evidence" value="ECO:0007669"/>
    <property type="project" value="Ensembl"/>
</dbReference>
<evidence type="ECO:0000256" key="21">
    <source>
        <dbReference type="ARBA" id="ARBA00052388"/>
    </source>
</evidence>
<comment type="catalytic activity">
    <reaction evidence="21">
        <text>a primary alcohol + NAD(+) = an aldehyde + NADH + H(+)</text>
        <dbReference type="Rhea" id="RHEA:10736"/>
        <dbReference type="ChEBI" id="CHEBI:15378"/>
        <dbReference type="ChEBI" id="CHEBI:15734"/>
        <dbReference type="ChEBI" id="CHEBI:17478"/>
        <dbReference type="ChEBI" id="CHEBI:57540"/>
        <dbReference type="ChEBI" id="CHEBI:57945"/>
        <dbReference type="EC" id="1.1.1.1"/>
    </reaction>
    <physiologicalReaction direction="left-to-right" evidence="21">
        <dbReference type="Rhea" id="RHEA:10737"/>
    </physiologicalReaction>
    <physiologicalReaction direction="right-to-left" evidence="21">
        <dbReference type="Rhea" id="RHEA:10738"/>
    </physiologicalReaction>
</comment>
<comment type="catalytic activity">
    <reaction evidence="12">
        <text>(E)-4-hydroxynon-2-en-1-ol + NAD(+) = (E)-4-hydroxynon-2-enal + NADH + H(+)</text>
        <dbReference type="Rhea" id="RHEA:60976"/>
        <dbReference type="ChEBI" id="CHEBI:15378"/>
        <dbReference type="ChEBI" id="CHEBI:57540"/>
        <dbReference type="ChEBI" id="CHEBI:57945"/>
        <dbReference type="ChEBI" id="CHEBI:58968"/>
        <dbReference type="ChEBI" id="CHEBI:142617"/>
    </reaction>
    <physiologicalReaction direction="right-to-left" evidence="12">
        <dbReference type="Rhea" id="RHEA:60978"/>
    </physiologicalReaction>
</comment>
<evidence type="ECO:0000256" key="12">
    <source>
        <dbReference type="ARBA" id="ARBA00050856"/>
    </source>
</evidence>
<dbReference type="Proteomes" id="UP000429181">
    <property type="component" value="Chromosome 6"/>
</dbReference>
<evidence type="ECO:0000256" key="24">
    <source>
        <dbReference type="ARBA" id="ARBA00066654"/>
    </source>
</evidence>
<dbReference type="GO" id="GO:0050153">
    <property type="term" value="F:omega-hydroxydecanoate dehydrogenase activity"/>
    <property type="evidence" value="ECO:0007669"/>
    <property type="project" value="UniProtKB-EC"/>
</dbReference>
<evidence type="ECO:0000256" key="4">
    <source>
        <dbReference type="ARBA" id="ARBA00013190"/>
    </source>
</evidence>
<dbReference type="InterPro" id="IPR036291">
    <property type="entry name" value="NAD(P)-bd_dom_sf"/>
</dbReference>
<dbReference type="GO" id="GO:0004745">
    <property type="term" value="F:all-trans-retinol dehydrogenase (NAD+) activity"/>
    <property type="evidence" value="ECO:0007669"/>
    <property type="project" value="UniProtKB-EC"/>
</dbReference>
<comment type="similarity">
    <text evidence="22">Belongs to the zinc-containing alcohol dehydrogenase family. Class-IV subfamily.</text>
</comment>
<dbReference type="InterPro" id="IPR011032">
    <property type="entry name" value="GroES-like_sf"/>
</dbReference>
<dbReference type="InterPro" id="IPR013154">
    <property type="entry name" value="ADH-like_N"/>
</dbReference>
<evidence type="ECO:0000256" key="29">
    <source>
        <dbReference type="RuleBase" id="RU361277"/>
    </source>
</evidence>
<dbReference type="GO" id="GO:0008270">
    <property type="term" value="F:zinc ion binding"/>
    <property type="evidence" value="ECO:0007669"/>
    <property type="project" value="InterPro"/>
</dbReference>
<evidence type="ECO:0000256" key="23">
    <source>
        <dbReference type="ARBA" id="ARBA00066603"/>
    </source>
</evidence>
<dbReference type="GO" id="GO:0042573">
    <property type="term" value="P:retinoic acid metabolic process"/>
    <property type="evidence" value="ECO:0007669"/>
    <property type="project" value="Ensembl"/>
</dbReference>
<evidence type="ECO:0000259" key="31">
    <source>
        <dbReference type="Pfam" id="PF08240"/>
    </source>
</evidence>
<evidence type="ECO:0000256" key="11">
    <source>
        <dbReference type="ARBA" id="ARBA00050689"/>
    </source>
</evidence>
<dbReference type="InterPro" id="IPR002328">
    <property type="entry name" value="ADH_Zn_CS"/>
</dbReference>
<comment type="catalytic activity">
    <reaction evidence="11">
        <text>all-trans-4-hydroxyretinol + NAD(+) = all-trans-4-hydroxyretinal + NADH + H(+)</text>
        <dbReference type="Rhea" id="RHEA:55936"/>
        <dbReference type="ChEBI" id="CHEBI:15378"/>
        <dbReference type="ChEBI" id="CHEBI:57540"/>
        <dbReference type="ChEBI" id="CHEBI:57945"/>
        <dbReference type="ChEBI" id="CHEBI:132259"/>
        <dbReference type="ChEBI" id="CHEBI:139346"/>
    </reaction>
    <physiologicalReaction direction="left-to-right" evidence="11">
        <dbReference type="Rhea" id="RHEA:55937"/>
    </physiologicalReaction>
</comment>
<evidence type="ECO:0000256" key="26">
    <source>
        <dbReference type="ARBA" id="ARBA00079085"/>
    </source>
</evidence>
<dbReference type="GeneTree" id="ENSGT00940000162708"/>
<evidence type="ECO:0000256" key="1">
    <source>
        <dbReference type="ARBA" id="ARBA00001947"/>
    </source>
</evidence>
<dbReference type="Gene3D" id="3.90.180.10">
    <property type="entry name" value="Medium-chain alcohol dehydrogenases, catalytic domain"/>
    <property type="match status" value="1"/>
</dbReference>
<sequence>KLRAGKGVIKCKVALLWEQKKPFSTEIQVVPPKAKEVRIKMLAMGISTVSKFSVIGGHEATGVVDSIGEGVTTVKPDDKVIPHFLPQCRECNACRNPDGNPGIRTDITGHGVLADGSTRFTCKGEPVYHFLSTSTFIEFTAVDEPSIAKSDDAAPPEKVCLTGCGFSTGYRATIKIGKVTPSSTCVVFGLGGVGLSVIMGCNSAGASRIVGADLNKDKFEKAMAVGATECISPKDFTKPISEVLSEMTGDTTGCSFEVIGHLETMVRHELSGQCGGRGSSISQDAHVHPVLLFTGHMWKGCIFEGWKSRNYVPNLVTDFLEKKFDLDKLITHDLPFRKINERFELLNSGQRYLLFYVLTF</sequence>
<comment type="cofactor">
    <cofactor evidence="1 29">
        <name>Zn(2+)</name>
        <dbReference type="ChEBI" id="CHEBI:29105"/>
    </cofactor>
</comment>
<reference evidence="32" key="2">
    <citation type="submission" date="2025-08" db="UniProtKB">
        <authorList>
            <consortium name="Ensembl"/>
        </authorList>
    </citation>
    <scope>IDENTIFICATION</scope>
</reference>
<comment type="catalytic activity">
    <reaction evidence="13">
        <text>all-trans-retinol + NAD(+) = all-trans-retinal + NADH + H(+)</text>
        <dbReference type="Rhea" id="RHEA:21284"/>
        <dbReference type="ChEBI" id="CHEBI:15378"/>
        <dbReference type="ChEBI" id="CHEBI:17336"/>
        <dbReference type="ChEBI" id="CHEBI:17898"/>
        <dbReference type="ChEBI" id="CHEBI:57540"/>
        <dbReference type="ChEBI" id="CHEBI:57945"/>
        <dbReference type="EC" id="1.1.1.105"/>
    </reaction>
    <physiologicalReaction direction="left-to-right" evidence="13">
        <dbReference type="Rhea" id="RHEA:21285"/>
    </physiologicalReaction>
</comment>
<keyword evidence="9" id="KW-0520">NAD</keyword>
<evidence type="ECO:0000256" key="7">
    <source>
        <dbReference type="ARBA" id="ARBA00022833"/>
    </source>
</evidence>
<evidence type="ECO:0000256" key="20">
    <source>
        <dbReference type="ARBA" id="ARBA00052287"/>
    </source>
</evidence>
<evidence type="ECO:0000256" key="3">
    <source>
        <dbReference type="ARBA" id="ARBA00011738"/>
    </source>
</evidence>